<dbReference type="HOGENOM" id="CLU_1009161_0_0_1"/>
<dbReference type="EMBL" id="KB294141">
    <property type="protein sequence ID" value="ELU14954.1"/>
    <property type="molecule type" value="Genomic_DNA"/>
</dbReference>
<accession>R7V8Q6</accession>
<evidence type="ECO:0000313" key="2">
    <source>
        <dbReference type="EnsemblMetazoa" id="CapteP184846"/>
    </source>
</evidence>
<proteinExistence type="predicted"/>
<dbReference type="Proteomes" id="UP000014760">
    <property type="component" value="Unassembled WGS sequence"/>
</dbReference>
<reference evidence="2" key="3">
    <citation type="submission" date="2015-06" db="UniProtKB">
        <authorList>
            <consortium name="EnsemblMetazoa"/>
        </authorList>
    </citation>
    <scope>IDENTIFICATION</scope>
</reference>
<evidence type="ECO:0000313" key="3">
    <source>
        <dbReference type="Proteomes" id="UP000014760"/>
    </source>
</evidence>
<gene>
    <name evidence="1" type="ORF">CAPTEDRAFT_184846</name>
</gene>
<dbReference type="EnsemblMetazoa" id="CapteT184846">
    <property type="protein sequence ID" value="CapteP184846"/>
    <property type="gene ID" value="CapteG184846"/>
</dbReference>
<protein>
    <recommendedName>
        <fullName evidence="4">TIR domain-containing protein</fullName>
    </recommendedName>
</protein>
<evidence type="ECO:0000313" key="1">
    <source>
        <dbReference type="EMBL" id="ELU14954.1"/>
    </source>
</evidence>
<sequence length="276" mass="31591">MPKSRCQDVGEYFCNTLLESMVDGKGFELRLASLTSLHRTRDRVVDNADAITIRLQATRVLLHPLDGLVIHCSCSSTDAGNWASSWSATLLPYGTPEKSSYTAYRTSESVIKPRGRRSWPFRAGLRNMLRRRSSVMNLRKDIASVLEGLKFDELSHVVRKCSASAMTTTTWVGGKMAARRHVTRYFRNRYVATLYHRGTLEDGVVRVEERCNPSFRFQSLLSSMKRLGASLLLDILVLRWWKRSTSDSAWPKWLSQKIEDASYFIIISNYHEIFVN</sequence>
<evidence type="ECO:0008006" key="4">
    <source>
        <dbReference type="Google" id="ProtNLM"/>
    </source>
</evidence>
<name>R7V8Q6_CAPTE</name>
<dbReference type="EMBL" id="AMQN01018277">
    <property type="status" value="NOT_ANNOTATED_CDS"/>
    <property type="molecule type" value="Genomic_DNA"/>
</dbReference>
<organism evidence="1">
    <name type="scientific">Capitella teleta</name>
    <name type="common">Polychaete worm</name>
    <dbReference type="NCBI Taxonomy" id="283909"/>
    <lineage>
        <taxon>Eukaryota</taxon>
        <taxon>Metazoa</taxon>
        <taxon>Spiralia</taxon>
        <taxon>Lophotrochozoa</taxon>
        <taxon>Annelida</taxon>
        <taxon>Polychaeta</taxon>
        <taxon>Sedentaria</taxon>
        <taxon>Scolecida</taxon>
        <taxon>Capitellidae</taxon>
        <taxon>Capitella</taxon>
    </lineage>
</organism>
<keyword evidence="3" id="KW-1185">Reference proteome</keyword>
<reference evidence="1 3" key="2">
    <citation type="journal article" date="2013" name="Nature">
        <title>Insights into bilaterian evolution from three spiralian genomes.</title>
        <authorList>
            <person name="Simakov O."/>
            <person name="Marletaz F."/>
            <person name="Cho S.J."/>
            <person name="Edsinger-Gonzales E."/>
            <person name="Havlak P."/>
            <person name="Hellsten U."/>
            <person name="Kuo D.H."/>
            <person name="Larsson T."/>
            <person name="Lv J."/>
            <person name="Arendt D."/>
            <person name="Savage R."/>
            <person name="Osoegawa K."/>
            <person name="de Jong P."/>
            <person name="Grimwood J."/>
            <person name="Chapman J.A."/>
            <person name="Shapiro H."/>
            <person name="Aerts A."/>
            <person name="Otillar R.P."/>
            <person name="Terry A.Y."/>
            <person name="Boore J.L."/>
            <person name="Grigoriev I.V."/>
            <person name="Lindberg D.R."/>
            <person name="Seaver E.C."/>
            <person name="Weisblat D.A."/>
            <person name="Putnam N.H."/>
            <person name="Rokhsar D.S."/>
        </authorList>
    </citation>
    <scope>NUCLEOTIDE SEQUENCE</scope>
    <source>
        <strain evidence="1 3">I ESC-2004</strain>
    </source>
</reference>
<dbReference type="AlphaFoldDB" id="R7V8Q6"/>
<reference evidence="3" key="1">
    <citation type="submission" date="2012-12" db="EMBL/GenBank/DDBJ databases">
        <authorList>
            <person name="Hellsten U."/>
            <person name="Grimwood J."/>
            <person name="Chapman J.A."/>
            <person name="Shapiro H."/>
            <person name="Aerts A."/>
            <person name="Otillar R.P."/>
            <person name="Terry A.Y."/>
            <person name="Boore J.L."/>
            <person name="Simakov O."/>
            <person name="Marletaz F."/>
            <person name="Cho S.-J."/>
            <person name="Edsinger-Gonzales E."/>
            <person name="Havlak P."/>
            <person name="Kuo D.-H."/>
            <person name="Larsson T."/>
            <person name="Lv J."/>
            <person name="Arendt D."/>
            <person name="Savage R."/>
            <person name="Osoegawa K."/>
            <person name="de Jong P."/>
            <person name="Lindberg D.R."/>
            <person name="Seaver E.C."/>
            <person name="Weisblat D.A."/>
            <person name="Putnam N.H."/>
            <person name="Grigoriev I.V."/>
            <person name="Rokhsar D.S."/>
        </authorList>
    </citation>
    <scope>NUCLEOTIDE SEQUENCE</scope>
    <source>
        <strain evidence="3">I ESC-2004</strain>
    </source>
</reference>